<evidence type="ECO:0000313" key="1">
    <source>
        <dbReference type="EMBL" id="RID45164.1"/>
    </source>
</evidence>
<feature type="non-terminal residue" evidence="1">
    <location>
        <position position="274"/>
    </location>
</feature>
<accession>A0A397Y0I6</accession>
<name>A0A397Y0I6_BRACM</name>
<evidence type="ECO:0000313" key="2">
    <source>
        <dbReference type="Proteomes" id="UP000264353"/>
    </source>
</evidence>
<reference evidence="1 2" key="1">
    <citation type="submission" date="2018-06" db="EMBL/GenBank/DDBJ databases">
        <title>WGS assembly of Brassica rapa FPsc.</title>
        <authorList>
            <person name="Bowman J."/>
            <person name="Kohchi T."/>
            <person name="Yamato K."/>
            <person name="Jenkins J."/>
            <person name="Shu S."/>
            <person name="Ishizaki K."/>
            <person name="Yamaoka S."/>
            <person name="Nishihama R."/>
            <person name="Nakamura Y."/>
            <person name="Berger F."/>
            <person name="Adam C."/>
            <person name="Aki S."/>
            <person name="Althoff F."/>
            <person name="Araki T."/>
            <person name="Arteaga-Vazquez M."/>
            <person name="Balasubrmanian S."/>
            <person name="Bauer D."/>
            <person name="Boehm C."/>
            <person name="Briginshaw L."/>
            <person name="Caballero-Perez J."/>
            <person name="Catarino B."/>
            <person name="Chen F."/>
            <person name="Chiyoda S."/>
            <person name="Chovatia M."/>
            <person name="Davies K."/>
            <person name="Delmans M."/>
            <person name="Demura T."/>
            <person name="Dierschke T."/>
            <person name="Dolan L."/>
            <person name="Dorantes-Acosta A."/>
            <person name="Eklund D."/>
            <person name="Florent S."/>
            <person name="Flores-Sandoval E."/>
            <person name="Fujiyama A."/>
            <person name="Fukuzawa H."/>
            <person name="Galik B."/>
            <person name="Grimanelli D."/>
            <person name="Grimwood J."/>
            <person name="Grossniklaus U."/>
            <person name="Hamada T."/>
            <person name="Haseloff J."/>
            <person name="Hetherington A."/>
            <person name="Higo A."/>
            <person name="Hirakawa Y."/>
            <person name="Hundley H."/>
            <person name="Ikeda Y."/>
            <person name="Inoue K."/>
            <person name="Inoue S."/>
            <person name="Ishida S."/>
            <person name="Jia Q."/>
            <person name="Kakita M."/>
            <person name="Kanazawa T."/>
            <person name="Kawai Y."/>
            <person name="Kawashima T."/>
            <person name="Kennedy M."/>
            <person name="Kinose K."/>
            <person name="Kinoshita T."/>
            <person name="Kohara Y."/>
            <person name="Koide E."/>
            <person name="Komatsu K."/>
            <person name="Kopischke S."/>
            <person name="Kubo M."/>
            <person name="Kyozuka J."/>
            <person name="Lagercrantz U."/>
            <person name="Lin S."/>
            <person name="Lindquist E."/>
            <person name="Lipzen A."/>
            <person name="Lu C."/>
            <person name="Luna E."/>
            <person name="Martienssen R."/>
            <person name="Minamino N."/>
            <person name="Mizutani M."/>
            <person name="Mizutani M."/>
            <person name="Mochizuki N."/>
            <person name="Monte I."/>
            <person name="Mosher R."/>
            <person name="Nagasaki H."/>
            <person name="Nakagami H."/>
            <person name="Naramoto S."/>
            <person name="Nishitani K."/>
            <person name="Ohtani M."/>
            <person name="Okamoto T."/>
            <person name="Okumura M."/>
            <person name="Phillips J."/>
            <person name="Pollak B."/>
            <person name="Reinders A."/>
            <person name="Roevekamp M."/>
            <person name="Sano R."/>
            <person name="Sawa S."/>
            <person name="Schmid M."/>
            <person name="Shirakawa M."/>
            <person name="Solano R."/>
            <person name="Spunde A."/>
            <person name="Suetsugu N."/>
            <person name="Sugano S."/>
            <person name="Sugiyama A."/>
            <person name="Sun R."/>
            <person name="Suzuki Y."/>
            <person name="Takenaka M."/>
            <person name="Takezawa D."/>
            <person name="Tomogane H."/>
            <person name="Tsuzuki M."/>
            <person name="Ueda T."/>
            <person name="Umeda M."/>
            <person name="Ward J."/>
            <person name="Watanabe Y."/>
            <person name="Yazaki K."/>
            <person name="Yokoyama R."/>
            <person name="Yoshitake Y."/>
            <person name="Yotsui I."/>
            <person name="Zachgo S."/>
            <person name="Schmutz J."/>
        </authorList>
    </citation>
    <scope>NUCLEOTIDE SEQUENCE [LARGE SCALE GENOMIC DNA]</scope>
    <source>
        <strain evidence="2">cv. B-3</strain>
    </source>
</reference>
<dbReference type="EMBL" id="CM010636">
    <property type="protein sequence ID" value="RID45164.1"/>
    <property type="molecule type" value="Genomic_DNA"/>
</dbReference>
<gene>
    <name evidence="1" type="ORF">BRARA_I01909</name>
</gene>
<proteinExistence type="predicted"/>
<dbReference type="Proteomes" id="UP000264353">
    <property type="component" value="Chromosome A9"/>
</dbReference>
<evidence type="ECO:0008006" key="3">
    <source>
        <dbReference type="Google" id="ProtNLM"/>
    </source>
</evidence>
<organism evidence="1 2">
    <name type="scientific">Brassica campestris</name>
    <name type="common">Field mustard</name>
    <dbReference type="NCBI Taxonomy" id="3711"/>
    <lineage>
        <taxon>Eukaryota</taxon>
        <taxon>Viridiplantae</taxon>
        <taxon>Streptophyta</taxon>
        <taxon>Embryophyta</taxon>
        <taxon>Tracheophyta</taxon>
        <taxon>Spermatophyta</taxon>
        <taxon>Magnoliopsida</taxon>
        <taxon>eudicotyledons</taxon>
        <taxon>Gunneridae</taxon>
        <taxon>Pentapetalae</taxon>
        <taxon>rosids</taxon>
        <taxon>malvids</taxon>
        <taxon>Brassicales</taxon>
        <taxon>Brassicaceae</taxon>
        <taxon>Brassiceae</taxon>
        <taxon>Brassica</taxon>
    </lineage>
</organism>
<sequence length="274" mass="32033">MQPMQPLEFYFKSSEFSKSSKIQTKCFVTKTIKLIKDKPESEWFTSHSQFRHFFHVPDEDNLKLQGMWMLLLRTICIPEDDVAWFAINGVPIRYSMREHALISGLDCDRLKMTVLFFLGWVIRGKLKDDGHLDLFILRMMDDLDACRSFPWGRLTFEDAIKEIKHVMNHLKGEVKEACTFPGFIIPLEVLAFECIPDLEKTFRIYSDDASEDCPRMYTSRFTKFSVRGYPLEDIYAAVRDTKVINSVLVPTTGEQIMLARIIDEEREYDRQGSP</sequence>
<dbReference type="PANTHER" id="PTHR48449">
    <property type="entry name" value="DUF1985 DOMAIN-CONTAINING PROTEIN"/>
    <property type="match status" value="1"/>
</dbReference>
<protein>
    <recommendedName>
        <fullName evidence="3">DUF1985 domain-containing protein</fullName>
    </recommendedName>
</protein>
<dbReference type="PANTHER" id="PTHR48449:SF1">
    <property type="entry name" value="DUF1985 DOMAIN-CONTAINING PROTEIN"/>
    <property type="match status" value="1"/>
</dbReference>
<dbReference type="AlphaFoldDB" id="A0A397Y0I6"/>